<dbReference type="EMBL" id="SDKK01000054">
    <property type="protein sequence ID" value="TYC50482.1"/>
    <property type="molecule type" value="Genomic_DNA"/>
</dbReference>
<protein>
    <submittedName>
        <fullName evidence="2">DsbA family oxidoreductase</fullName>
    </submittedName>
</protein>
<gene>
    <name evidence="2" type="ORF">ETQ85_25245</name>
</gene>
<evidence type="ECO:0000313" key="2">
    <source>
        <dbReference type="EMBL" id="TYC50482.1"/>
    </source>
</evidence>
<dbReference type="InterPro" id="IPR001853">
    <property type="entry name" value="DSBA-like_thioredoxin_dom"/>
</dbReference>
<keyword evidence="3" id="KW-1185">Reference proteome</keyword>
<organism evidence="2 3">
    <name type="scientific">Zoogloea oleivorans</name>
    <dbReference type="NCBI Taxonomy" id="1552750"/>
    <lineage>
        <taxon>Bacteria</taxon>
        <taxon>Pseudomonadati</taxon>
        <taxon>Pseudomonadota</taxon>
        <taxon>Betaproteobacteria</taxon>
        <taxon>Rhodocyclales</taxon>
        <taxon>Zoogloeaceae</taxon>
        <taxon>Zoogloea</taxon>
    </lineage>
</organism>
<reference evidence="2 3" key="1">
    <citation type="submission" date="2019-01" db="EMBL/GenBank/DDBJ databases">
        <title>Zoogloea oleivorans genome sequencing and assembly.</title>
        <authorList>
            <person name="Tancsics A."/>
            <person name="Farkas M."/>
            <person name="Kriszt B."/>
            <person name="Maroti G."/>
            <person name="Horvath B."/>
        </authorList>
    </citation>
    <scope>NUCLEOTIDE SEQUENCE [LARGE SCALE GENOMIC DNA]</scope>
    <source>
        <strain evidence="2 3">Buc</strain>
    </source>
</reference>
<dbReference type="InterPro" id="IPR036249">
    <property type="entry name" value="Thioredoxin-like_sf"/>
</dbReference>
<proteinExistence type="predicted"/>
<name>A0A6C2CAB7_9RHOO</name>
<dbReference type="Gene3D" id="3.40.30.10">
    <property type="entry name" value="Glutaredoxin"/>
    <property type="match status" value="1"/>
</dbReference>
<feature type="domain" description="DSBA-like thioredoxin" evidence="1">
    <location>
        <begin position="1"/>
        <end position="64"/>
    </location>
</feature>
<dbReference type="Proteomes" id="UP000389128">
    <property type="component" value="Unassembled WGS sequence"/>
</dbReference>
<comment type="caution">
    <text evidence="2">The sequence shown here is derived from an EMBL/GenBank/DDBJ whole genome shotgun (WGS) entry which is preliminary data.</text>
</comment>
<dbReference type="SUPFAM" id="SSF52833">
    <property type="entry name" value="Thioredoxin-like"/>
    <property type="match status" value="1"/>
</dbReference>
<feature type="non-terminal residue" evidence="2">
    <location>
        <position position="1"/>
    </location>
</feature>
<dbReference type="AlphaFoldDB" id="A0A6C2CAB7"/>
<accession>A0A6C2CAB7</accession>
<dbReference type="GO" id="GO:0016491">
    <property type="term" value="F:oxidoreductase activity"/>
    <property type="evidence" value="ECO:0007669"/>
    <property type="project" value="InterPro"/>
</dbReference>
<evidence type="ECO:0000313" key="3">
    <source>
        <dbReference type="Proteomes" id="UP000389128"/>
    </source>
</evidence>
<evidence type="ECO:0000259" key="1">
    <source>
        <dbReference type="Pfam" id="PF01323"/>
    </source>
</evidence>
<sequence length="72" mass="7899">IAVECGYSETAIVEYLNSDEDNQLVLEQERESRAWGVTAVPTFIVGRKLMLAGAEDPMLLAEAIERVLVMGS</sequence>
<dbReference type="RefSeq" id="WP_187394871.1">
    <property type="nucleotide sequence ID" value="NZ_SDKK01000054.1"/>
</dbReference>
<dbReference type="Pfam" id="PF01323">
    <property type="entry name" value="DSBA"/>
    <property type="match status" value="1"/>
</dbReference>